<sequence>MLQLINMPLVDEVLKEYQDSNQLEEVCRRYGCQGIEAIWGGEDCEFSLDRKLIRGWHLAFFCDWVDLWNNNEIQLMHKFKSKKSWEMFYGGPNREALIKLLSEDLDRAQQSGAEYVVFHVSDVSVEEVYTYQWLHSDEEVVDRTAELINLLMDGKKYTFKLLLENLHWAGFTFTKPDITKRMLKNIHYQNKGIMLDLGHLMCTNLELQSQEEAIDYIHKMLDEHGILCRYIKGVHLHQSVSGEYTKEHLCIVPKLPEDYLEKFAVSYQHILNIDTHQPVTHPGIQSLIERIAPEYLVHELASSGRADKERVLKIQTEALGWKG</sequence>
<protein>
    <submittedName>
        <fullName evidence="2">TIM barrel protein</fullName>
    </submittedName>
</protein>
<dbReference type="AlphaFoldDB" id="A0A858BXQ5"/>
<reference evidence="2 3" key="1">
    <citation type="submission" date="2020-02" db="EMBL/GenBank/DDBJ databases">
        <authorList>
            <person name="Kim Y.B."/>
            <person name="Roh S.W."/>
        </authorList>
    </citation>
    <scope>NUCLEOTIDE SEQUENCE [LARGE SCALE GENOMIC DNA]</scope>
    <source>
        <strain evidence="2 3">DSM 103574</strain>
    </source>
</reference>
<evidence type="ECO:0000313" key="2">
    <source>
        <dbReference type="EMBL" id="QIB70743.1"/>
    </source>
</evidence>
<dbReference type="InterPro" id="IPR013022">
    <property type="entry name" value="Xyl_isomerase-like_TIM-brl"/>
</dbReference>
<dbReference type="SUPFAM" id="SSF51658">
    <property type="entry name" value="Xylose isomerase-like"/>
    <property type="match status" value="1"/>
</dbReference>
<dbReference type="Pfam" id="PF01261">
    <property type="entry name" value="AP_endonuc_2"/>
    <property type="match status" value="1"/>
</dbReference>
<evidence type="ECO:0000313" key="3">
    <source>
        <dbReference type="Proteomes" id="UP000466848"/>
    </source>
</evidence>
<dbReference type="InterPro" id="IPR036237">
    <property type="entry name" value="Xyl_isomerase-like_sf"/>
</dbReference>
<dbReference type="EMBL" id="CP048649">
    <property type="protein sequence ID" value="QIB70743.1"/>
    <property type="molecule type" value="Genomic_DNA"/>
</dbReference>
<dbReference type="KEGG" id="abut:Ami103574_10110"/>
<keyword evidence="3" id="KW-1185">Reference proteome</keyword>
<dbReference type="Proteomes" id="UP000466848">
    <property type="component" value="Chromosome"/>
</dbReference>
<organism evidence="2 3">
    <name type="scientific">Aminipila butyrica</name>
    <dbReference type="NCBI Taxonomy" id="433296"/>
    <lineage>
        <taxon>Bacteria</taxon>
        <taxon>Bacillati</taxon>
        <taxon>Bacillota</taxon>
        <taxon>Clostridia</taxon>
        <taxon>Peptostreptococcales</taxon>
        <taxon>Anaerovoracaceae</taxon>
        <taxon>Aminipila</taxon>
    </lineage>
</organism>
<gene>
    <name evidence="2" type="ORF">Ami103574_10110</name>
</gene>
<feature type="domain" description="Xylose isomerase-like TIM barrel" evidence="1">
    <location>
        <begin position="92"/>
        <end position="241"/>
    </location>
</feature>
<evidence type="ECO:0000259" key="1">
    <source>
        <dbReference type="Pfam" id="PF01261"/>
    </source>
</evidence>
<proteinExistence type="predicted"/>
<dbReference type="Gene3D" id="3.20.20.150">
    <property type="entry name" value="Divalent-metal-dependent TIM barrel enzymes"/>
    <property type="match status" value="1"/>
</dbReference>
<name>A0A858BXQ5_9FIRM</name>
<accession>A0A858BXQ5</accession>